<name>A0A3P1C1M6_9BACT</name>
<evidence type="ECO:0000313" key="2">
    <source>
        <dbReference type="Proteomes" id="UP000271925"/>
    </source>
</evidence>
<protein>
    <submittedName>
        <fullName evidence="1">Uncharacterized protein</fullName>
    </submittedName>
</protein>
<accession>A0A3P1C1M6</accession>
<dbReference type="Proteomes" id="UP000271925">
    <property type="component" value="Unassembled WGS sequence"/>
</dbReference>
<gene>
    <name evidence="1" type="ORF">EHT25_02555</name>
</gene>
<dbReference type="EMBL" id="RQJO01000007">
    <property type="protein sequence ID" value="RRB06694.1"/>
    <property type="molecule type" value="Genomic_DNA"/>
</dbReference>
<comment type="caution">
    <text evidence="1">The sequence shown here is derived from an EMBL/GenBank/DDBJ whole genome shotgun (WGS) entry which is preliminary data.</text>
</comment>
<proteinExistence type="predicted"/>
<reference evidence="1 2" key="1">
    <citation type="submission" date="2018-11" db="EMBL/GenBank/DDBJ databases">
        <authorList>
            <person name="Zhou Z."/>
            <person name="Wang G."/>
        </authorList>
    </citation>
    <scope>NUCLEOTIDE SEQUENCE [LARGE SCALE GENOMIC DNA]</scope>
    <source>
        <strain evidence="1 2">KCTC52004</strain>
    </source>
</reference>
<dbReference type="OrthoDB" id="962108at2"/>
<dbReference type="AlphaFoldDB" id="A0A3P1C1M6"/>
<organism evidence="1 2">
    <name type="scientific">Larkinella rosea</name>
    <dbReference type="NCBI Taxonomy" id="2025312"/>
    <lineage>
        <taxon>Bacteria</taxon>
        <taxon>Pseudomonadati</taxon>
        <taxon>Bacteroidota</taxon>
        <taxon>Cytophagia</taxon>
        <taxon>Cytophagales</taxon>
        <taxon>Spirosomataceae</taxon>
        <taxon>Larkinella</taxon>
    </lineage>
</organism>
<sequence>MTKGLKILLLLFMLAGISWGVYECRFYLSYQQDLAERPWAYSEDKTAKRLAGNWAGEFRDPDGVHKNLHLEILEPVSSQTYVHHRNRFNWFEQCRAPV</sequence>
<evidence type="ECO:0000313" key="1">
    <source>
        <dbReference type="EMBL" id="RRB06694.1"/>
    </source>
</evidence>
<dbReference type="RefSeq" id="WP_124870175.1">
    <property type="nucleotide sequence ID" value="NZ_RQJO01000007.1"/>
</dbReference>
<keyword evidence="2" id="KW-1185">Reference proteome</keyword>